<dbReference type="GeneID" id="24136759"/>
<sequence>MLHMNNTNSTIDPVVKDTASLKRRWFNDDDDACDESPALALRHDLDAITVDVCAMQAQVDQAVLDVQRLMAMITELDSLRKRRRIRR</sequence>
<dbReference type="OMA" id="CAMQAQV"/>
<keyword evidence="2" id="KW-1185">Reference proteome</keyword>
<organism evidence="1 2">
    <name type="scientific">Saprolegnia parasitica (strain CBS 223.65)</name>
    <dbReference type="NCBI Taxonomy" id="695850"/>
    <lineage>
        <taxon>Eukaryota</taxon>
        <taxon>Sar</taxon>
        <taxon>Stramenopiles</taxon>
        <taxon>Oomycota</taxon>
        <taxon>Saprolegniomycetes</taxon>
        <taxon>Saprolegniales</taxon>
        <taxon>Saprolegniaceae</taxon>
        <taxon>Saprolegnia</taxon>
    </lineage>
</organism>
<evidence type="ECO:0000313" key="1">
    <source>
        <dbReference type="EMBL" id="KDO19791.1"/>
    </source>
</evidence>
<dbReference type="VEuPathDB" id="FungiDB:SPRG_14985"/>
<name>A0A067BZR3_SAPPC</name>
<dbReference type="RefSeq" id="XP_012209499.1">
    <property type="nucleotide sequence ID" value="XM_012354109.1"/>
</dbReference>
<dbReference type="KEGG" id="spar:SPRG_14985"/>
<evidence type="ECO:0000313" key="2">
    <source>
        <dbReference type="Proteomes" id="UP000030745"/>
    </source>
</evidence>
<dbReference type="Proteomes" id="UP000030745">
    <property type="component" value="Unassembled WGS sequence"/>
</dbReference>
<reference evidence="1 2" key="1">
    <citation type="journal article" date="2013" name="PLoS Genet.">
        <title>Distinctive expansion of potential virulence genes in the genome of the oomycete fish pathogen Saprolegnia parasitica.</title>
        <authorList>
            <person name="Jiang R.H."/>
            <person name="de Bruijn I."/>
            <person name="Haas B.J."/>
            <person name="Belmonte R."/>
            <person name="Lobach L."/>
            <person name="Christie J."/>
            <person name="van den Ackerveken G."/>
            <person name="Bottin A."/>
            <person name="Bulone V."/>
            <person name="Diaz-Moreno S.M."/>
            <person name="Dumas B."/>
            <person name="Fan L."/>
            <person name="Gaulin E."/>
            <person name="Govers F."/>
            <person name="Grenville-Briggs L.J."/>
            <person name="Horner N.R."/>
            <person name="Levin J.Z."/>
            <person name="Mammella M."/>
            <person name="Meijer H.J."/>
            <person name="Morris P."/>
            <person name="Nusbaum C."/>
            <person name="Oome S."/>
            <person name="Phillips A.J."/>
            <person name="van Rooyen D."/>
            <person name="Rzeszutek E."/>
            <person name="Saraiva M."/>
            <person name="Secombes C.J."/>
            <person name="Seidl M.F."/>
            <person name="Snel B."/>
            <person name="Stassen J.H."/>
            <person name="Sykes S."/>
            <person name="Tripathy S."/>
            <person name="van den Berg H."/>
            <person name="Vega-Arreguin J.C."/>
            <person name="Wawra S."/>
            <person name="Young S.K."/>
            <person name="Zeng Q."/>
            <person name="Dieguez-Uribeondo J."/>
            <person name="Russ C."/>
            <person name="Tyler B.M."/>
            <person name="van West P."/>
        </authorList>
    </citation>
    <scope>NUCLEOTIDE SEQUENCE [LARGE SCALE GENOMIC DNA]</scope>
    <source>
        <strain evidence="1 2">CBS 223.65</strain>
    </source>
</reference>
<dbReference type="EMBL" id="KK583334">
    <property type="protein sequence ID" value="KDO19791.1"/>
    <property type="molecule type" value="Genomic_DNA"/>
</dbReference>
<dbReference type="AlphaFoldDB" id="A0A067BZR3"/>
<proteinExistence type="predicted"/>
<gene>
    <name evidence="1" type="ORF">SPRG_14985</name>
</gene>
<accession>A0A067BZR3</accession>
<dbReference type="OrthoDB" id="10341789at2759"/>
<protein>
    <submittedName>
        <fullName evidence="1">Uncharacterized protein</fullName>
    </submittedName>
</protein>